<keyword evidence="9 14" id="KW-0560">Oxidoreductase</keyword>
<dbReference type="OMA" id="YDSHRAT"/>
<dbReference type="KEGG" id="lgi:LOTGIDRAFT_231412"/>
<evidence type="ECO:0000313" key="16">
    <source>
        <dbReference type="Proteomes" id="UP000030746"/>
    </source>
</evidence>
<keyword evidence="7" id="KW-0256">Endoplasmic reticulum</keyword>
<dbReference type="Proteomes" id="UP000030746">
    <property type="component" value="Unassembled WGS sequence"/>
</dbReference>
<dbReference type="GO" id="GO:0020037">
    <property type="term" value="F:heme binding"/>
    <property type="evidence" value="ECO:0007669"/>
    <property type="project" value="InterPro"/>
</dbReference>
<dbReference type="RefSeq" id="XP_009051044.1">
    <property type="nucleotide sequence ID" value="XM_009052796.1"/>
</dbReference>
<dbReference type="GO" id="GO:0004508">
    <property type="term" value="F:steroid 17-alpha-monooxygenase activity"/>
    <property type="evidence" value="ECO:0007669"/>
    <property type="project" value="TreeGrafter"/>
</dbReference>
<evidence type="ECO:0000256" key="2">
    <source>
        <dbReference type="ARBA" id="ARBA00004174"/>
    </source>
</evidence>
<keyword evidence="11 14" id="KW-0503">Monooxygenase</keyword>
<dbReference type="GO" id="GO:0005506">
    <property type="term" value="F:iron ion binding"/>
    <property type="evidence" value="ECO:0007669"/>
    <property type="project" value="InterPro"/>
</dbReference>
<comment type="cofactor">
    <cofactor evidence="1 13">
        <name>heme</name>
        <dbReference type="ChEBI" id="CHEBI:30413"/>
    </cofactor>
</comment>
<organism evidence="15 16">
    <name type="scientific">Lottia gigantea</name>
    <name type="common">Giant owl limpet</name>
    <dbReference type="NCBI Taxonomy" id="225164"/>
    <lineage>
        <taxon>Eukaryota</taxon>
        <taxon>Metazoa</taxon>
        <taxon>Spiralia</taxon>
        <taxon>Lophotrochozoa</taxon>
        <taxon>Mollusca</taxon>
        <taxon>Gastropoda</taxon>
        <taxon>Patellogastropoda</taxon>
        <taxon>Lottioidea</taxon>
        <taxon>Lottiidae</taxon>
        <taxon>Lottia</taxon>
    </lineage>
</organism>
<dbReference type="PANTHER" id="PTHR24289:SF20">
    <property type="entry name" value="STEROID 17-ALPHA-HYDROXYLASE_17,20 LYASE"/>
    <property type="match status" value="1"/>
</dbReference>
<dbReference type="PRINTS" id="PR00463">
    <property type="entry name" value="EP450I"/>
</dbReference>
<keyword evidence="10 13" id="KW-0408">Iron</keyword>
<proteinExistence type="inferred from homology"/>
<dbReference type="EMBL" id="KB201262">
    <property type="protein sequence ID" value="ESO98348.1"/>
    <property type="molecule type" value="Genomic_DNA"/>
</dbReference>
<keyword evidence="16" id="KW-1185">Reference proteome</keyword>
<dbReference type="GO" id="GO:0042448">
    <property type="term" value="P:progesterone metabolic process"/>
    <property type="evidence" value="ECO:0007669"/>
    <property type="project" value="TreeGrafter"/>
</dbReference>
<evidence type="ECO:0000256" key="11">
    <source>
        <dbReference type="ARBA" id="ARBA00023033"/>
    </source>
</evidence>
<dbReference type="HOGENOM" id="CLU_001570_22_0_1"/>
<dbReference type="PANTHER" id="PTHR24289">
    <property type="entry name" value="STEROID 17-ALPHA-HYDROXYLASE/17,20 LYASE"/>
    <property type="match status" value="1"/>
</dbReference>
<evidence type="ECO:0000256" key="8">
    <source>
        <dbReference type="ARBA" id="ARBA00022848"/>
    </source>
</evidence>
<dbReference type="Pfam" id="PF00067">
    <property type="entry name" value="p450"/>
    <property type="match status" value="1"/>
</dbReference>
<dbReference type="AlphaFoldDB" id="V4A3E5"/>
<dbReference type="GO" id="GO:0042446">
    <property type="term" value="P:hormone biosynthetic process"/>
    <property type="evidence" value="ECO:0007669"/>
    <property type="project" value="TreeGrafter"/>
</dbReference>
<keyword evidence="12" id="KW-0472">Membrane</keyword>
<evidence type="ECO:0000313" key="15">
    <source>
        <dbReference type="EMBL" id="ESO98348.1"/>
    </source>
</evidence>
<evidence type="ECO:0000256" key="13">
    <source>
        <dbReference type="PIRSR" id="PIRSR602401-1"/>
    </source>
</evidence>
<dbReference type="SUPFAM" id="SSF48264">
    <property type="entry name" value="Cytochrome P450"/>
    <property type="match status" value="1"/>
</dbReference>
<feature type="binding site" description="axial binding residue" evidence="13">
    <location>
        <position position="486"/>
    </location>
    <ligand>
        <name>heme</name>
        <dbReference type="ChEBI" id="CHEBI:30413"/>
    </ligand>
    <ligandPart>
        <name>Fe</name>
        <dbReference type="ChEBI" id="CHEBI:18248"/>
    </ligandPart>
</feature>
<dbReference type="InterPro" id="IPR001128">
    <property type="entry name" value="Cyt_P450"/>
</dbReference>
<evidence type="ECO:0000256" key="10">
    <source>
        <dbReference type="ARBA" id="ARBA00023004"/>
    </source>
</evidence>
<dbReference type="InterPro" id="IPR036396">
    <property type="entry name" value="Cyt_P450_sf"/>
</dbReference>
<evidence type="ECO:0000256" key="6">
    <source>
        <dbReference type="ARBA" id="ARBA00022723"/>
    </source>
</evidence>
<comment type="similarity">
    <text evidence="4 14">Belongs to the cytochrome P450 family.</text>
</comment>
<evidence type="ECO:0000256" key="5">
    <source>
        <dbReference type="ARBA" id="ARBA00022617"/>
    </source>
</evidence>
<evidence type="ECO:0000256" key="9">
    <source>
        <dbReference type="ARBA" id="ARBA00023002"/>
    </source>
</evidence>
<evidence type="ECO:0000256" key="7">
    <source>
        <dbReference type="ARBA" id="ARBA00022824"/>
    </source>
</evidence>
<protein>
    <submittedName>
        <fullName evidence="15">Uncharacterized protein</fullName>
    </submittedName>
</protein>
<keyword evidence="6 13" id="KW-0479">Metal-binding</keyword>
<dbReference type="GO" id="GO:0005789">
    <property type="term" value="C:endoplasmic reticulum membrane"/>
    <property type="evidence" value="ECO:0007669"/>
    <property type="project" value="UniProtKB-SubCell"/>
</dbReference>
<accession>V4A3E5</accession>
<evidence type="ECO:0000256" key="14">
    <source>
        <dbReference type="RuleBase" id="RU000461"/>
    </source>
</evidence>
<evidence type="ECO:0000256" key="1">
    <source>
        <dbReference type="ARBA" id="ARBA00001971"/>
    </source>
</evidence>
<dbReference type="InterPro" id="IPR017972">
    <property type="entry name" value="Cyt_P450_CS"/>
</dbReference>
<dbReference type="Gene3D" id="1.10.630.10">
    <property type="entry name" value="Cytochrome P450"/>
    <property type="match status" value="1"/>
</dbReference>
<dbReference type="FunFam" id="1.10.630.10:FF:000238">
    <property type="entry name" value="Cytochrome P450 2A6"/>
    <property type="match status" value="1"/>
</dbReference>
<dbReference type="CTD" id="20248578"/>
<gene>
    <name evidence="15" type="ORF">LOTGIDRAFT_231412</name>
</gene>
<dbReference type="PRINTS" id="PR00385">
    <property type="entry name" value="P450"/>
</dbReference>
<evidence type="ECO:0000256" key="4">
    <source>
        <dbReference type="ARBA" id="ARBA00010617"/>
    </source>
</evidence>
<dbReference type="GeneID" id="20248578"/>
<dbReference type="STRING" id="225164.V4A3E5"/>
<dbReference type="OrthoDB" id="639466at2759"/>
<keyword evidence="5 13" id="KW-0349">Heme</keyword>
<evidence type="ECO:0000256" key="3">
    <source>
        <dbReference type="ARBA" id="ARBA00004406"/>
    </source>
</evidence>
<dbReference type="PROSITE" id="PS00086">
    <property type="entry name" value="CYTOCHROME_P450"/>
    <property type="match status" value="1"/>
</dbReference>
<comment type="subcellular location">
    <subcellularLocation>
        <location evidence="3">Endoplasmic reticulum membrane</location>
        <topology evidence="3">Peripheral membrane protein</topology>
    </subcellularLocation>
    <subcellularLocation>
        <location evidence="2">Microsome membrane</location>
        <topology evidence="2">Peripheral membrane protein</topology>
    </subcellularLocation>
</comment>
<keyword evidence="8" id="KW-0492">Microsome</keyword>
<dbReference type="InterPro" id="IPR002401">
    <property type="entry name" value="Cyt_P450_E_grp-I"/>
</dbReference>
<sequence length="545" mass="61766">MKVLIKIRINQTTKRKKSVVSINSSVIVCLNLSVSDKMLVEYMDKIPLSYTSQALVLAAIVGYVTYKLLKKKHKLPPGPRGLPLVGSLLTIMGSKIPMYKFMFNLKKEYGQIVTVQLGPVKMIVLNGPDVVKETLIKKGRDTSGRMKTHSIRVLSDNFKSIVASDATPTWKIQRKLALQGMRQYLSGKNLEEKLFESTTKVIQLMKQKVGEPTDITKYMSLVVFNMLHGVCFSKRFDLEDELFIKLLNNLDKFGEEISTGVLEDIVPLLKYWPTKRFQRIIHYHHSNVNFIRSEFEAHKENFSEGNLKDVTDFLIHARNQEALEDPTIKTLITDEHLVHTISDVFGAGVDTSRQSLTWTIYLLVENPRVQKAAQDEIDNVLSVDQQPTLRDRERLPYTEAVLHESLRMHSPAPMGVPHCTTADITIGGYDIPKGSTLFTNFWALQMDPEVWGDPEVFRPERFLDEDGKLAPKNASWMPFSAGRRNCLGETIARPELHLILTLLLRNFSFSKGEHPEGKPWSIDPASEGGFLSKPPSNFIVVTSRS</sequence>
<reference evidence="15 16" key="1">
    <citation type="journal article" date="2013" name="Nature">
        <title>Insights into bilaterian evolution from three spiralian genomes.</title>
        <authorList>
            <person name="Simakov O."/>
            <person name="Marletaz F."/>
            <person name="Cho S.J."/>
            <person name="Edsinger-Gonzales E."/>
            <person name="Havlak P."/>
            <person name="Hellsten U."/>
            <person name="Kuo D.H."/>
            <person name="Larsson T."/>
            <person name="Lv J."/>
            <person name="Arendt D."/>
            <person name="Savage R."/>
            <person name="Osoegawa K."/>
            <person name="de Jong P."/>
            <person name="Grimwood J."/>
            <person name="Chapman J.A."/>
            <person name="Shapiro H."/>
            <person name="Aerts A."/>
            <person name="Otillar R.P."/>
            <person name="Terry A.Y."/>
            <person name="Boore J.L."/>
            <person name="Grigoriev I.V."/>
            <person name="Lindberg D.R."/>
            <person name="Seaver E.C."/>
            <person name="Weisblat D.A."/>
            <person name="Putnam N.H."/>
            <person name="Rokhsar D.S."/>
        </authorList>
    </citation>
    <scope>NUCLEOTIDE SEQUENCE [LARGE SCALE GENOMIC DNA]</scope>
</reference>
<name>V4A3E5_LOTGI</name>
<evidence type="ECO:0000256" key="12">
    <source>
        <dbReference type="ARBA" id="ARBA00023136"/>
    </source>
</evidence>